<feature type="repeat" description="ANK" evidence="2">
    <location>
        <begin position="970"/>
        <end position="1002"/>
    </location>
</feature>
<evidence type="ECO:0000256" key="1">
    <source>
        <dbReference type="ARBA" id="ARBA00022737"/>
    </source>
</evidence>
<dbReference type="InterPro" id="IPR056884">
    <property type="entry name" value="NPHP3-like_N"/>
</dbReference>
<dbReference type="SUPFAM" id="SSF48403">
    <property type="entry name" value="Ankyrin repeat"/>
    <property type="match status" value="1"/>
</dbReference>
<dbReference type="OrthoDB" id="1577640at2759"/>
<evidence type="ECO:0000259" key="4">
    <source>
        <dbReference type="Pfam" id="PF24883"/>
    </source>
</evidence>
<keyword evidence="6" id="KW-1185">Reference proteome</keyword>
<dbReference type="PROSITE" id="PS50297">
    <property type="entry name" value="ANK_REP_REGION"/>
    <property type="match status" value="3"/>
</dbReference>
<feature type="region of interest" description="Disordered" evidence="3">
    <location>
        <begin position="1061"/>
        <end position="1082"/>
    </location>
</feature>
<comment type="caution">
    <text evidence="5">The sequence shown here is derived from an EMBL/GenBank/DDBJ whole genome shotgun (WGS) entry which is preliminary data.</text>
</comment>
<keyword evidence="1" id="KW-0677">Repeat</keyword>
<evidence type="ECO:0000313" key="6">
    <source>
        <dbReference type="Proteomes" id="UP000664534"/>
    </source>
</evidence>
<dbReference type="InterPro" id="IPR036770">
    <property type="entry name" value="Ankyrin_rpt-contain_sf"/>
</dbReference>
<dbReference type="Gene3D" id="1.25.40.20">
    <property type="entry name" value="Ankyrin repeat-containing domain"/>
    <property type="match status" value="2"/>
</dbReference>
<evidence type="ECO:0000313" key="5">
    <source>
        <dbReference type="EMBL" id="CAF9915136.1"/>
    </source>
</evidence>
<sequence>MGGIIIKKALNMAREEKQYHGILQSTVGIMFMGTSHDGADGAKLASTAADIANSVMELNTYQLRTLKSGSEQLQDISRSFGYHNDLRIVTVIESDKTEIRGIRTLVKIVSQASARLNLGDPETVLSVSGADHHMVCKFRGEDDKQYHKIKIAIIGLAASPVASKSPDVIEHHKRLRSIDESINERSAKLQRIVNEGFDDTKSSLAALDINSNTQENNMLKDSMLRVLSPLADHAKKHIEKTPSTGLTFLQTTEYQDWKTGPASFLWLHGKSGTGKTVLFSTITEDISEYCASGIGSSAAAAVYCSWSDQDIASLIATLLTGFICKLSKVPQDLSRLVEKCQSSTNGEADLSQALHCILTHLDSAYIMIDGLDEWPLENGRRSSLLEWIAKLDGWNFPHLHVLLTSQHLPDIKETLSDKCALRIDSRPDILIHVGHELRTDQQLARFDSSLKTEIKQVLLDGSDEGFRWVALQLMELKSCFTSKDVREALRTLPKTLTETYDKILDSVHERNQPYVRAALRWIACSARPLSLDELAVAAVVDPTVAIPHGNENQLIGGGETIHKMLSKLIDVQKVEHVSLMDYVENNGRSAEQVCEYFDLVYANLKIPGPTIVKFSHSSVRDYLLQRHDDADVSRSFSFSEDMAHRFIAESCWAYFQSIPAGAREDDKAYPASWVCLLEYLLSHWHTHAVRLPDEEPGSLVHLINEPRALRFFMLAKDEYEDLDRKFATIVGWERSQMKPLSPEQTLQYAACIGCSHLLDSILASNPNLDVNASSEYVQTALSLACERRHWPIVDTLLKRGADPNKQVGVGGVPLVDASEYGADDIVQKLISHGADVNIFCRNREYDDTPLTAAIAAGHPSTVELLLINGADPNESSGTPLFVAAEHDRHECMEILLEHEASLEVLGIWLPSPLEKACASGFVETVKLLLTRNVDVDGENYLKPLQLDTSPDSTYRFDYPTISFEYYHVQSYGSPMHAAAAYGKTEILKLLVQHNAAVNERSHYWETPSTLARLRGHKEALEYLLSQGGVALEQTEVCYRQDHFKESGVSGEVLKFCGVYDDDEDGDNEGDDVVSNDSDAMED</sequence>
<evidence type="ECO:0000256" key="2">
    <source>
        <dbReference type="PROSITE-ProRule" id="PRU00023"/>
    </source>
</evidence>
<dbReference type="PROSITE" id="PS50088">
    <property type="entry name" value="ANK_REPEAT"/>
    <property type="match status" value="3"/>
</dbReference>
<dbReference type="InterPro" id="IPR002110">
    <property type="entry name" value="Ankyrin_rpt"/>
</dbReference>
<accession>A0A8H3EYU6</accession>
<feature type="repeat" description="ANK" evidence="2">
    <location>
        <begin position="809"/>
        <end position="841"/>
    </location>
</feature>
<evidence type="ECO:0000256" key="3">
    <source>
        <dbReference type="SAM" id="MobiDB-lite"/>
    </source>
</evidence>
<name>A0A8H3EYU6_9LECA</name>
<proteinExistence type="predicted"/>
<protein>
    <recommendedName>
        <fullName evidence="4">Nephrocystin 3-like N-terminal domain-containing protein</fullName>
    </recommendedName>
</protein>
<dbReference type="EMBL" id="CAJPDT010000014">
    <property type="protein sequence ID" value="CAF9915136.1"/>
    <property type="molecule type" value="Genomic_DNA"/>
</dbReference>
<dbReference type="Pfam" id="PF24883">
    <property type="entry name" value="NPHP3_N"/>
    <property type="match status" value="1"/>
</dbReference>
<dbReference type="Gene3D" id="3.40.50.300">
    <property type="entry name" value="P-loop containing nucleotide triphosphate hydrolases"/>
    <property type="match status" value="1"/>
</dbReference>
<feature type="repeat" description="ANK" evidence="2">
    <location>
        <begin position="845"/>
        <end position="877"/>
    </location>
</feature>
<reference evidence="5" key="1">
    <citation type="submission" date="2021-03" db="EMBL/GenBank/DDBJ databases">
        <authorList>
            <person name="Tagirdzhanova G."/>
        </authorList>
    </citation>
    <scope>NUCLEOTIDE SEQUENCE</scope>
</reference>
<dbReference type="PANTHER" id="PTHR10039:SF16">
    <property type="entry name" value="GPI INOSITOL-DEACYLASE"/>
    <property type="match status" value="1"/>
</dbReference>
<dbReference type="PANTHER" id="PTHR10039">
    <property type="entry name" value="AMELOGENIN"/>
    <property type="match status" value="1"/>
</dbReference>
<dbReference type="SUPFAM" id="SSF52540">
    <property type="entry name" value="P-loop containing nucleoside triphosphate hydrolases"/>
    <property type="match status" value="1"/>
</dbReference>
<keyword evidence="2" id="KW-0040">ANK repeat</keyword>
<dbReference type="SMART" id="SM00248">
    <property type="entry name" value="ANK"/>
    <property type="match status" value="7"/>
</dbReference>
<dbReference type="InterPro" id="IPR027417">
    <property type="entry name" value="P-loop_NTPase"/>
</dbReference>
<dbReference type="Pfam" id="PF13637">
    <property type="entry name" value="Ank_4"/>
    <property type="match status" value="1"/>
</dbReference>
<organism evidence="5 6">
    <name type="scientific">Imshaugia aleurites</name>
    <dbReference type="NCBI Taxonomy" id="172621"/>
    <lineage>
        <taxon>Eukaryota</taxon>
        <taxon>Fungi</taxon>
        <taxon>Dikarya</taxon>
        <taxon>Ascomycota</taxon>
        <taxon>Pezizomycotina</taxon>
        <taxon>Lecanoromycetes</taxon>
        <taxon>OSLEUM clade</taxon>
        <taxon>Lecanoromycetidae</taxon>
        <taxon>Lecanorales</taxon>
        <taxon>Lecanorineae</taxon>
        <taxon>Parmeliaceae</taxon>
        <taxon>Imshaugia</taxon>
    </lineage>
</organism>
<feature type="domain" description="Nephrocystin 3-like N-terminal" evidence="4">
    <location>
        <begin position="244"/>
        <end position="405"/>
    </location>
</feature>
<dbReference type="Pfam" id="PF12796">
    <property type="entry name" value="Ank_2"/>
    <property type="match status" value="1"/>
</dbReference>
<dbReference type="Pfam" id="PF00023">
    <property type="entry name" value="Ank"/>
    <property type="match status" value="1"/>
</dbReference>
<gene>
    <name evidence="5" type="ORF">IMSHALPRED_002355</name>
</gene>
<dbReference type="AlphaFoldDB" id="A0A8H3EYU6"/>
<dbReference type="Proteomes" id="UP000664534">
    <property type="component" value="Unassembled WGS sequence"/>
</dbReference>